<sequence length="221" mass="24367">MLTVSRRHLPTAVGVIAGTLMLMTACGSGGNESQAGDKIEGADDGKKTSASPDPSDPSSAERPDVSVPEDYEMLFDWTAPSDPEQRAALNDAANYLRSIKHGIMKQDADDPAYKFYSVQAASRYARTQIQKWVDGGYTATGTDRYYRPEFSESEDGVLITFCRNQAKAYSKEIETGKVHRTEESLSSFQKFSIVMKPKSASDEVWQAQQIEVEGEVEECRA</sequence>
<evidence type="ECO:0000313" key="2">
    <source>
        <dbReference type="EMBL" id="KAF4405967.1"/>
    </source>
</evidence>
<feature type="compositionally biased region" description="Basic and acidic residues" evidence="1">
    <location>
        <begin position="35"/>
        <end position="47"/>
    </location>
</feature>
<reference evidence="2 3" key="1">
    <citation type="submission" date="2019-10" db="EMBL/GenBank/DDBJ databases">
        <title>Streptomyces tenebrisbrunneis sp.nov., an endogenous actinomycete isolated from of Lycium ruthenicum.</title>
        <authorList>
            <person name="Ma L."/>
        </authorList>
    </citation>
    <scope>NUCLEOTIDE SEQUENCE [LARGE SCALE GENOMIC DNA]</scope>
    <source>
        <strain evidence="2 3">TRM 66187</strain>
    </source>
</reference>
<dbReference type="EMBL" id="WHPN01000392">
    <property type="protein sequence ID" value="KAF4405967.1"/>
    <property type="molecule type" value="Genomic_DNA"/>
</dbReference>
<protein>
    <recommendedName>
        <fullName evidence="4">Lipoprotein</fullName>
    </recommendedName>
</protein>
<feature type="region of interest" description="Disordered" evidence="1">
    <location>
        <begin position="29"/>
        <end position="66"/>
    </location>
</feature>
<evidence type="ECO:0008006" key="4">
    <source>
        <dbReference type="Google" id="ProtNLM"/>
    </source>
</evidence>
<proteinExistence type="predicted"/>
<dbReference type="Proteomes" id="UP000621266">
    <property type="component" value="Unassembled WGS sequence"/>
</dbReference>
<gene>
    <name evidence="2" type="ORF">GCU69_27215</name>
</gene>
<dbReference type="PROSITE" id="PS51257">
    <property type="entry name" value="PROKAR_LIPOPROTEIN"/>
    <property type="match status" value="1"/>
</dbReference>
<comment type="caution">
    <text evidence="2">The sequence shown here is derived from an EMBL/GenBank/DDBJ whole genome shotgun (WGS) entry which is preliminary data.</text>
</comment>
<keyword evidence="3" id="KW-1185">Reference proteome</keyword>
<feature type="compositionally biased region" description="Low complexity" evidence="1">
    <location>
        <begin position="49"/>
        <end position="58"/>
    </location>
</feature>
<evidence type="ECO:0000313" key="3">
    <source>
        <dbReference type="Proteomes" id="UP000621266"/>
    </source>
</evidence>
<accession>A0ABQ7FFE8</accession>
<organism evidence="2 3">
    <name type="scientific">Streptomyces lycii</name>
    <dbReference type="NCBI Taxonomy" id="2654337"/>
    <lineage>
        <taxon>Bacteria</taxon>
        <taxon>Bacillati</taxon>
        <taxon>Actinomycetota</taxon>
        <taxon>Actinomycetes</taxon>
        <taxon>Kitasatosporales</taxon>
        <taxon>Streptomycetaceae</taxon>
        <taxon>Streptomyces</taxon>
    </lineage>
</organism>
<name>A0ABQ7FFE8_9ACTN</name>
<evidence type="ECO:0000256" key="1">
    <source>
        <dbReference type="SAM" id="MobiDB-lite"/>
    </source>
</evidence>